<dbReference type="Proteomes" id="UP000477083">
    <property type="component" value="Unassembled WGS sequence"/>
</dbReference>
<dbReference type="EMBL" id="WWNR01000004">
    <property type="protein sequence ID" value="MZQ89091.1"/>
    <property type="molecule type" value="Genomic_DNA"/>
</dbReference>
<dbReference type="OrthoDB" id="7846512at2"/>
<comment type="caution">
    <text evidence="1">The sequence shown here is derived from an EMBL/GenBank/DDBJ whole genome shotgun (WGS) entry which is preliminary data.</text>
</comment>
<keyword evidence="2" id="KW-1185">Reference proteome</keyword>
<dbReference type="AlphaFoldDB" id="A0A6L8VH82"/>
<protein>
    <submittedName>
        <fullName evidence="1">Uncharacterized protein</fullName>
    </submittedName>
</protein>
<sequence length="163" mass="18346">MTSTPISTPVGLITGHATKLELTEKTSQNFAKWSAKQAYAYWSEENKACLSAEAVVGIVMLTNDRKADKFPNEMAKLLGSGRTMTHGKKSFGSQFFYRYSRNPEQGITLIQAVYHESTGFFALIDELNKHPELQSKIPFRFKTSNAMGIHMIYPKSRSRLLFG</sequence>
<gene>
    <name evidence="1" type="ORF">GS660_08250</name>
</gene>
<dbReference type="RefSeq" id="WP_161656878.1">
    <property type="nucleotide sequence ID" value="NZ_WWNR01000004.1"/>
</dbReference>
<name>A0A6L8VH82_9RHOB</name>
<organism evidence="1 2">
    <name type="scientific">Frigidibacter albus</name>
    <dbReference type="NCBI Taxonomy" id="1465486"/>
    <lineage>
        <taxon>Bacteria</taxon>
        <taxon>Pseudomonadati</taxon>
        <taxon>Pseudomonadota</taxon>
        <taxon>Alphaproteobacteria</taxon>
        <taxon>Rhodobacterales</taxon>
        <taxon>Paracoccaceae</taxon>
        <taxon>Frigidibacter</taxon>
    </lineage>
</organism>
<reference evidence="1 2" key="1">
    <citation type="submission" date="2020-01" db="EMBL/GenBank/DDBJ databases">
        <title>Frigidibacter albus SP32T (=CGMCC 1.13995T).</title>
        <authorList>
            <person name="Liao X."/>
        </authorList>
    </citation>
    <scope>NUCLEOTIDE SEQUENCE [LARGE SCALE GENOMIC DNA]</scope>
    <source>
        <strain evidence="1 2">SP32</strain>
    </source>
</reference>
<proteinExistence type="predicted"/>
<evidence type="ECO:0000313" key="2">
    <source>
        <dbReference type="Proteomes" id="UP000477083"/>
    </source>
</evidence>
<evidence type="ECO:0000313" key="1">
    <source>
        <dbReference type="EMBL" id="MZQ89091.1"/>
    </source>
</evidence>
<accession>A0A6L8VH82</accession>